<dbReference type="InterPro" id="IPR036052">
    <property type="entry name" value="TrpB-like_PALP_sf"/>
</dbReference>
<evidence type="ECO:0000313" key="4">
    <source>
        <dbReference type="EMBL" id="EJR36425.1"/>
    </source>
</evidence>
<evidence type="ECO:0000259" key="3">
    <source>
        <dbReference type="Pfam" id="PF00291"/>
    </source>
</evidence>
<dbReference type="Gene3D" id="3.40.50.1100">
    <property type="match status" value="2"/>
</dbReference>
<evidence type="ECO:0000313" key="5">
    <source>
        <dbReference type="Proteomes" id="UP000006960"/>
    </source>
</evidence>
<evidence type="ECO:0000256" key="1">
    <source>
        <dbReference type="ARBA" id="ARBA00001933"/>
    </source>
</evidence>
<comment type="cofactor">
    <cofactor evidence="1">
        <name>pyridoxal 5'-phosphate</name>
        <dbReference type="ChEBI" id="CHEBI:597326"/>
    </cofactor>
</comment>
<dbReference type="AlphaFoldDB" id="J8IDD9"/>
<dbReference type="PATRIC" id="fig|1053226.3.peg.1422"/>
<evidence type="ECO:0000256" key="2">
    <source>
        <dbReference type="ARBA" id="ARBA00022898"/>
    </source>
</evidence>
<organism evidence="4 5">
    <name type="scientific">Bacillus cereus VD048</name>
    <dbReference type="NCBI Taxonomy" id="1053226"/>
    <lineage>
        <taxon>Bacteria</taxon>
        <taxon>Bacillati</taxon>
        <taxon>Bacillota</taxon>
        <taxon>Bacilli</taxon>
        <taxon>Bacillales</taxon>
        <taxon>Bacillaceae</taxon>
        <taxon>Bacillus</taxon>
        <taxon>Bacillus cereus group</taxon>
    </lineage>
</organism>
<dbReference type="Pfam" id="PF00291">
    <property type="entry name" value="PALP"/>
    <property type="match status" value="1"/>
</dbReference>
<accession>J8IDD9</accession>
<dbReference type="CDD" id="cd01561">
    <property type="entry name" value="CBS_like"/>
    <property type="match status" value="1"/>
</dbReference>
<dbReference type="Proteomes" id="UP000006960">
    <property type="component" value="Unassembled WGS sequence"/>
</dbReference>
<keyword evidence="2" id="KW-0663">Pyridoxal phosphate</keyword>
<proteinExistence type="predicted"/>
<comment type="caution">
    <text evidence="4">The sequence shown here is derived from an EMBL/GenBank/DDBJ whole genome shotgun (WGS) entry which is preliminary data.</text>
</comment>
<feature type="domain" description="Tryptophan synthase beta chain-like PALP" evidence="3">
    <location>
        <begin position="8"/>
        <end position="291"/>
    </location>
</feature>
<dbReference type="RefSeq" id="WP_002165295.1">
    <property type="nucleotide sequence ID" value="NZ_JH792310.1"/>
</dbReference>
<reference evidence="4 5" key="1">
    <citation type="submission" date="2012-04" db="EMBL/GenBank/DDBJ databases">
        <title>The Genome Sequence of Bacillus cereus VD048.</title>
        <authorList>
            <consortium name="The Broad Institute Genome Sequencing Platform"/>
            <consortium name="The Broad Institute Genome Sequencing Center for Infectious Disease"/>
            <person name="Feldgarden M."/>
            <person name="Van der Auwera G.A."/>
            <person name="Mahillon J."/>
            <person name="Duprez V."/>
            <person name="Timmery S."/>
            <person name="Mattelet C."/>
            <person name="Dierick K."/>
            <person name="Sun M."/>
            <person name="Yu Z."/>
            <person name="Zhu L."/>
            <person name="Hu X."/>
            <person name="Shank E.B."/>
            <person name="Swiecicka I."/>
            <person name="Hansen B.M."/>
            <person name="Andrup L."/>
            <person name="Young S.K."/>
            <person name="Zeng Q."/>
            <person name="Gargeya S."/>
            <person name="Fitzgerald M."/>
            <person name="Haas B."/>
            <person name="Abouelleil A."/>
            <person name="Alvarado L."/>
            <person name="Arachchi H.M."/>
            <person name="Berlin A."/>
            <person name="Chapman S.B."/>
            <person name="Goldberg J."/>
            <person name="Griggs A."/>
            <person name="Gujja S."/>
            <person name="Hansen M."/>
            <person name="Howarth C."/>
            <person name="Imamovic A."/>
            <person name="Larimer J."/>
            <person name="McCowen C."/>
            <person name="Montmayeur A."/>
            <person name="Murphy C."/>
            <person name="Neiman D."/>
            <person name="Pearson M."/>
            <person name="Priest M."/>
            <person name="Roberts A."/>
            <person name="Saif S."/>
            <person name="Shea T."/>
            <person name="Sisk P."/>
            <person name="Sykes S."/>
            <person name="Wortman J."/>
            <person name="Nusbaum C."/>
            <person name="Birren B."/>
        </authorList>
    </citation>
    <scope>NUCLEOTIDE SEQUENCE [LARGE SCALE GENOMIC DNA]</scope>
    <source>
        <strain evidence="4 5">VD048</strain>
    </source>
</reference>
<dbReference type="SUPFAM" id="SSF53686">
    <property type="entry name" value="Tryptophan synthase beta subunit-like PLP-dependent enzymes"/>
    <property type="match status" value="1"/>
</dbReference>
<protein>
    <recommendedName>
        <fullName evidence="3">Tryptophan synthase beta chain-like PALP domain-containing protein</fullName>
    </recommendedName>
</protein>
<dbReference type="HOGENOM" id="CLU_021018_1_0_9"/>
<dbReference type="InterPro" id="IPR001926">
    <property type="entry name" value="TrpB-like_PALP"/>
</dbReference>
<dbReference type="GO" id="GO:1901605">
    <property type="term" value="P:alpha-amino acid metabolic process"/>
    <property type="evidence" value="ECO:0007669"/>
    <property type="project" value="UniProtKB-ARBA"/>
</dbReference>
<name>J8IDD9_BACCE</name>
<sequence length="350" mass="38528">MLYENMMDVIGNTPLVKLRLNNQSVASVYAKLELMNPFGMKDRVAKQIILAAKLSGELTDDMPIIESSSGTMACGVALVGRQLGHKVHIVTDPRIDSITYAKLKSLDCKVHVVKKMGRNGWQSARLERLYELMEEYPGAFWPRQYENLENPRAYKKLAMELIKDLGRVDVLVGSVGSGGSLSGSARALKYYNQDLQVVAVDAAGSVIFGQPDCPNRLQGGLGNSLIASNVDFSVIDDVHWLNDQEAFAATLQLARDEQIFAGNSSGSVYAVSRWLASQVTSECNIVAIFPDRGDRYADTIYNEAYHNEKGLSRCNLTKGPQFVDLDCVVSSWSYANLLGVNPHGKKTIVR</sequence>
<dbReference type="EMBL" id="AHEU01000006">
    <property type="protein sequence ID" value="EJR36425.1"/>
    <property type="molecule type" value="Genomic_DNA"/>
</dbReference>
<gene>
    <name evidence="4" type="ORF">IIG_01408</name>
</gene>
<dbReference type="PANTHER" id="PTHR10314">
    <property type="entry name" value="CYSTATHIONINE BETA-SYNTHASE"/>
    <property type="match status" value="1"/>
</dbReference>
<dbReference type="InterPro" id="IPR050214">
    <property type="entry name" value="Cys_Synth/Cystath_Beta-Synth"/>
</dbReference>